<keyword evidence="4 6" id="KW-1133">Transmembrane helix</keyword>
<feature type="transmembrane region" description="Helical" evidence="7">
    <location>
        <begin position="138"/>
        <end position="161"/>
    </location>
</feature>
<name>A0A6A6FYD9_9PEZI</name>
<dbReference type="InterPro" id="IPR033118">
    <property type="entry name" value="EXPERA"/>
</dbReference>
<feature type="transmembrane region" description="Helical" evidence="7">
    <location>
        <begin position="173"/>
        <end position="192"/>
    </location>
</feature>
<evidence type="ECO:0000256" key="1">
    <source>
        <dbReference type="ARBA" id="ARBA00004141"/>
    </source>
</evidence>
<dbReference type="GO" id="GO:0005783">
    <property type="term" value="C:endoplasmic reticulum"/>
    <property type="evidence" value="ECO:0007669"/>
    <property type="project" value="TreeGrafter"/>
</dbReference>
<keyword evidence="3 6" id="KW-0812">Transmembrane</keyword>
<feature type="transmembrane region" description="Helical" evidence="7">
    <location>
        <begin position="16"/>
        <end position="37"/>
    </location>
</feature>
<dbReference type="OrthoDB" id="5415655at2759"/>
<feature type="transmembrane region" description="Helical" evidence="7">
    <location>
        <begin position="49"/>
        <end position="75"/>
    </location>
</feature>
<dbReference type="GO" id="GO:0047750">
    <property type="term" value="F:cholestenol delta-isomerase activity"/>
    <property type="evidence" value="ECO:0007669"/>
    <property type="project" value="InterPro"/>
</dbReference>
<evidence type="ECO:0000313" key="9">
    <source>
        <dbReference type="EMBL" id="KAF2218477.1"/>
    </source>
</evidence>
<dbReference type="Pfam" id="PF05241">
    <property type="entry name" value="EBP"/>
    <property type="match status" value="1"/>
</dbReference>
<proteinExistence type="inferred from homology"/>
<comment type="similarity">
    <text evidence="2">Belongs to the EBP family.</text>
</comment>
<keyword evidence="10" id="KW-1185">Reference proteome</keyword>
<evidence type="ECO:0000313" key="10">
    <source>
        <dbReference type="Proteomes" id="UP000799538"/>
    </source>
</evidence>
<dbReference type="Proteomes" id="UP000799538">
    <property type="component" value="Unassembled WGS sequence"/>
</dbReference>
<feature type="domain" description="EXPERA" evidence="8">
    <location>
        <begin position="44"/>
        <end position="210"/>
    </location>
</feature>
<evidence type="ECO:0000256" key="4">
    <source>
        <dbReference type="ARBA" id="ARBA00022989"/>
    </source>
</evidence>
<dbReference type="GO" id="GO:0016125">
    <property type="term" value="P:sterol metabolic process"/>
    <property type="evidence" value="ECO:0007669"/>
    <property type="project" value="InterPro"/>
</dbReference>
<dbReference type="AlphaFoldDB" id="A0A6A6FYD9"/>
<dbReference type="PANTHER" id="PTHR14207:SF1">
    <property type="entry name" value="EMOPAMIL-BINDING PROTEIN-LIKE"/>
    <property type="match status" value="1"/>
</dbReference>
<sequence length="210" mass="23206">MSTKQDPLSMVDTSTVLSLLSTMVILVSAFVTSLVALEPTTSDKIRFLFVWHAFDALIHFCLEGSYLLNCFFAYVDTSVTKGLGYNGTGVSEFLAPGVHFLNKPNRLYGAFYGNTPFAALWQEYAKADKRWGGSDLTVISLELLTVLVMGPIAVWVCVCLSRRKPGTKGGSEWFWMIVLATSELYGGFMTFAPEWLSGSPNLDTSNFLYT</sequence>
<reference evidence="10" key="1">
    <citation type="journal article" date="2020" name="Stud. Mycol.">
        <title>101 Dothideomycetes genomes: A test case for predicting lifestyles and emergence of pathogens.</title>
        <authorList>
            <person name="Haridas S."/>
            <person name="Albert R."/>
            <person name="Binder M."/>
            <person name="Bloem J."/>
            <person name="LaButti K."/>
            <person name="Salamov A."/>
            <person name="Andreopoulos B."/>
            <person name="Baker S."/>
            <person name="Barry K."/>
            <person name="Bills G."/>
            <person name="Bluhm B."/>
            <person name="Cannon C."/>
            <person name="Castanera R."/>
            <person name="Culley D."/>
            <person name="Daum C."/>
            <person name="Ezra D."/>
            <person name="Gonzalez J."/>
            <person name="Henrissat B."/>
            <person name="Kuo A."/>
            <person name="Liang C."/>
            <person name="Lipzen A."/>
            <person name="Lutzoni F."/>
            <person name="Magnuson J."/>
            <person name="Mondo S."/>
            <person name="Nolan M."/>
            <person name="Ohm R."/>
            <person name="Pangilinan J."/>
            <person name="Park H.-J."/>
            <person name="Ramirez L."/>
            <person name="Alfaro M."/>
            <person name="Sun H."/>
            <person name="Tritt A."/>
            <person name="Yoshinaga Y."/>
            <person name="Zwiers L.-H."/>
            <person name="Turgeon B."/>
            <person name="Goodwin S."/>
            <person name="Spatafora J."/>
            <person name="Crous P."/>
            <person name="Grigoriev I."/>
        </authorList>
    </citation>
    <scope>NUCLEOTIDE SEQUENCE [LARGE SCALE GENOMIC DNA]</scope>
    <source>
        <strain evidence="10">CECT 20119</strain>
    </source>
</reference>
<comment type="subcellular location">
    <subcellularLocation>
        <location evidence="1">Membrane</location>
        <topology evidence="1">Multi-pass membrane protein</topology>
    </subcellularLocation>
</comment>
<evidence type="ECO:0000256" key="5">
    <source>
        <dbReference type="ARBA" id="ARBA00023136"/>
    </source>
</evidence>
<accession>A0A6A6FYD9</accession>
<evidence type="ECO:0000256" key="7">
    <source>
        <dbReference type="SAM" id="Phobius"/>
    </source>
</evidence>
<dbReference type="EMBL" id="ML992542">
    <property type="protein sequence ID" value="KAF2218477.1"/>
    <property type="molecule type" value="Genomic_DNA"/>
</dbReference>
<organism evidence="9 10">
    <name type="scientific">Elsinoe ampelina</name>
    <dbReference type="NCBI Taxonomy" id="302913"/>
    <lineage>
        <taxon>Eukaryota</taxon>
        <taxon>Fungi</taxon>
        <taxon>Dikarya</taxon>
        <taxon>Ascomycota</taxon>
        <taxon>Pezizomycotina</taxon>
        <taxon>Dothideomycetes</taxon>
        <taxon>Dothideomycetidae</taxon>
        <taxon>Myriangiales</taxon>
        <taxon>Elsinoaceae</taxon>
        <taxon>Elsinoe</taxon>
    </lineage>
</organism>
<dbReference type="PANTHER" id="PTHR14207">
    <property type="entry name" value="STEROL ISOMERASE"/>
    <property type="match status" value="1"/>
</dbReference>
<gene>
    <name evidence="9" type="ORF">BDZ85DRAFT_270245</name>
</gene>
<protein>
    <submittedName>
        <fullName evidence="9">Emopamil-binding protein</fullName>
    </submittedName>
</protein>
<dbReference type="PROSITE" id="PS51751">
    <property type="entry name" value="EXPERA"/>
    <property type="match status" value="1"/>
</dbReference>
<dbReference type="GO" id="GO:0016020">
    <property type="term" value="C:membrane"/>
    <property type="evidence" value="ECO:0007669"/>
    <property type="project" value="UniProtKB-SubCell"/>
</dbReference>
<evidence type="ECO:0000256" key="2">
    <source>
        <dbReference type="ARBA" id="ARBA00008337"/>
    </source>
</evidence>
<evidence type="ECO:0000256" key="6">
    <source>
        <dbReference type="PROSITE-ProRule" id="PRU01087"/>
    </source>
</evidence>
<evidence type="ECO:0000259" key="8">
    <source>
        <dbReference type="PROSITE" id="PS51751"/>
    </source>
</evidence>
<evidence type="ECO:0000256" key="3">
    <source>
        <dbReference type="ARBA" id="ARBA00022692"/>
    </source>
</evidence>
<dbReference type="InterPro" id="IPR007905">
    <property type="entry name" value="EBP"/>
</dbReference>
<keyword evidence="5 6" id="KW-0472">Membrane</keyword>